<reference evidence="2 3" key="1">
    <citation type="submission" date="2023-11" db="EMBL/GenBank/DDBJ databases">
        <title>Bacillus jintuensis, isolated from a mudflat on the Beibu Gulf coast.</title>
        <authorList>
            <person name="Li M."/>
        </authorList>
    </citation>
    <scope>NUCLEOTIDE SEQUENCE [LARGE SCALE GENOMIC DNA]</scope>
    <source>
        <strain evidence="2 3">31A1R</strain>
    </source>
</reference>
<dbReference type="Proteomes" id="UP001290455">
    <property type="component" value="Unassembled WGS sequence"/>
</dbReference>
<dbReference type="RefSeq" id="WP_322448449.1">
    <property type="nucleotide sequence ID" value="NZ_JAXOFX010000020.1"/>
</dbReference>
<name>A0ABU5J481_9BACI</name>
<evidence type="ECO:0000313" key="2">
    <source>
        <dbReference type="EMBL" id="MDZ5474157.1"/>
    </source>
</evidence>
<dbReference type="InterPro" id="IPR011528">
    <property type="entry name" value="NERD"/>
</dbReference>
<sequence>MFSKIFAKLTKKFSVEQTVVETNPKVAPTRIGDLGEYKINIQLDQLLKNSKHLSDLLLPNKRSKSGYSQIDHVVLTPHAIFVIETKNYAGTIYGERNRVKWSVNGRFPMVNPFNQNYGHIQAIKSVLGIVDDIYFVSMVSFTRRCTFKVNEELRKMSSNDLIVYDTELSDFIVRKLNVLRLQQSDPLFLDDDILQMYKIIDKSNIRDPLIRKQHVERIIEKQDTENSVHEIVTCDICGIEVSEKVKVFCHTNKKRFKGKVYCFEHQRINE</sequence>
<dbReference type="EMBL" id="JAXOFX010000020">
    <property type="protein sequence ID" value="MDZ5474157.1"/>
    <property type="molecule type" value="Genomic_DNA"/>
</dbReference>
<dbReference type="Pfam" id="PF08378">
    <property type="entry name" value="NERD"/>
    <property type="match status" value="1"/>
</dbReference>
<proteinExistence type="predicted"/>
<evidence type="ECO:0000313" key="3">
    <source>
        <dbReference type="Proteomes" id="UP001290455"/>
    </source>
</evidence>
<dbReference type="PROSITE" id="PS50965">
    <property type="entry name" value="NERD"/>
    <property type="match status" value="1"/>
</dbReference>
<protein>
    <submittedName>
        <fullName evidence="2">Nuclease-related domain-containing protein</fullName>
    </submittedName>
</protein>
<gene>
    <name evidence="2" type="ORF">SM124_20855</name>
</gene>
<evidence type="ECO:0000259" key="1">
    <source>
        <dbReference type="PROSITE" id="PS50965"/>
    </source>
</evidence>
<feature type="domain" description="NERD" evidence="1">
    <location>
        <begin position="31"/>
        <end position="146"/>
    </location>
</feature>
<organism evidence="2 3">
    <name type="scientific">Robertmurraya mangrovi</name>
    <dbReference type="NCBI Taxonomy" id="3098077"/>
    <lineage>
        <taxon>Bacteria</taxon>
        <taxon>Bacillati</taxon>
        <taxon>Bacillota</taxon>
        <taxon>Bacilli</taxon>
        <taxon>Bacillales</taxon>
        <taxon>Bacillaceae</taxon>
        <taxon>Robertmurraya</taxon>
    </lineage>
</organism>
<accession>A0ABU5J481</accession>
<keyword evidence="3" id="KW-1185">Reference proteome</keyword>
<comment type="caution">
    <text evidence="2">The sequence shown here is derived from an EMBL/GenBank/DDBJ whole genome shotgun (WGS) entry which is preliminary data.</text>
</comment>